<dbReference type="SUPFAM" id="SSF47226">
    <property type="entry name" value="Histidine-containing phosphotransfer domain, HPT domain"/>
    <property type="match status" value="1"/>
</dbReference>
<gene>
    <name evidence="1" type="ORF">VroAM7_14060</name>
</gene>
<reference evidence="2" key="1">
    <citation type="submission" date="2019-07" db="EMBL/GenBank/DDBJ databases">
        <title>Complete Genome Sequences of Vibrion rotiferianus strain AM7.</title>
        <authorList>
            <person name="Miyazaki K."/>
            <person name="Wiseschart A."/>
            <person name="Pootanakit K."/>
            <person name="Ishimori K."/>
            <person name="Kitahara K."/>
        </authorList>
    </citation>
    <scope>NUCLEOTIDE SEQUENCE [LARGE SCALE GENOMIC DNA]</scope>
    <source>
        <strain evidence="2">AM7</strain>
    </source>
</reference>
<dbReference type="RefSeq" id="WP_138942364.1">
    <property type="nucleotide sequence ID" value="NZ_AP019798.1"/>
</dbReference>
<dbReference type="AlphaFoldDB" id="A0A510I4U8"/>
<dbReference type="InterPro" id="IPR036641">
    <property type="entry name" value="HPT_dom_sf"/>
</dbReference>
<evidence type="ECO:0000313" key="2">
    <source>
        <dbReference type="Proteomes" id="UP000315115"/>
    </source>
</evidence>
<dbReference type="GO" id="GO:0000160">
    <property type="term" value="P:phosphorelay signal transduction system"/>
    <property type="evidence" value="ECO:0007669"/>
    <property type="project" value="InterPro"/>
</dbReference>
<dbReference type="EMBL" id="AP019798">
    <property type="protein sequence ID" value="BBL88753.1"/>
    <property type="molecule type" value="Genomic_DNA"/>
</dbReference>
<dbReference type="InterPro" id="IPR008207">
    <property type="entry name" value="Sig_transdc_His_kin_Hpt_dom"/>
</dbReference>
<dbReference type="Gene3D" id="1.20.120.160">
    <property type="entry name" value="HPT domain"/>
    <property type="match status" value="1"/>
</dbReference>
<organism evidence="1 2">
    <name type="scientific">Vibrio rotiferianus</name>
    <dbReference type="NCBI Taxonomy" id="190895"/>
    <lineage>
        <taxon>Bacteria</taxon>
        <taxon>Pseudomonadati</taxon>
        <taxon>Pseudomonadota</taxon>
        <taxon>Gammaproteobacteria</taxon>
        <taxon>Vibrionales</taxon>
        <taxon>Vibrionaceae</taxon>
        <taxon>Vibrio</taxon>
    </lineage>
</organism>
<sequence length="125" mass="13969">MKEATERLSKDELVDETILQQMIKDTSADIIPMLIDHYIDESQQRLANIDKAVLTHNLEQLEFEVHTLGSSALALGNRALSRLARDIEKLCLDGGSQQAIAKCDELPTLAQRSFSALVDRKNMGF</sequence>
<dbReference type="Pfam" id="PF01627">
    <property type="entry name" value="Hpt"/>
    <property type="match status" value="1"/>
</dbReference>
<accession>A0A510I4U8</accession>
<dbReference type="Proteomes" id="UP000315115">
    <property type="component" value="Chromosome 1"/>
</dbReference>
<name>A0A510I4U8_9VIBR</name>
<proteinExistence type="predicted"/>
<dbReference type="GO" id="GO:0004672">
    <property type="term" value="F:protein kinase activity"/>
    <property type="evidence" value="ECO:0007669"/>
    <property type="project" value="UniProtKB-ARBA"/>
</dbReference>
<dbReference type="PROSITE" id="PS50894">
    <property type="entry name" value="HPT"/>
    <property type="match status" value="1"/>
</dbReference>
<evidence type="ECO:0000313" key="1">
    <source>
        <dbReference type="EMBL" id="BBL88753.1"/>
    </source>
</evidence>
<protein>
    <submittedName>
        <fullName evidence="1">Phosphorelay protein</fullName>
    </submittedName>
</protein>